<dbReference type="Pfam" id="PF00440">
    <property type="entry name" value="TetR_N"/>
    <property type="match status" value="1"/>
</dbReference>
<comment type="caution">
    <text evidence="3">The sequence shown here is derived from an EMBL/GenBank/DDBJ whole genome shotgun (WGS) entry which is preliminary data.</text>
</comment>
<dbReference type="Gene3D" id="1.10.357.10">
    <property type="entry name" value="Tetracycline Repressor, domain 2"/>
    <property type="match status" value="1"/>
</dbReference>
<dbReference type="InterPro" id="IPR001647">
    <property type="entry name" value="HTH_TetR"/>
</dbReference>
<accession>A0ABW6NZ60</accession>
<dbReference type="RefSeq" id="WP_387391497.1">
    <property type="nucleotide sequence ID" value="NZ_JBIAMT010000002.1"/>
</dbReference>
<keyword evidence="1" id="KW-0238">DNA-binding</keyword>
<dbReference type="Proteomes" id="UP001601442">
    <property type="component" value="Unassembled WGS sequence"/>
</dbReference>
<feature type="domain" description="HTH tetR-type" evidence="2">
    <location>
        <begin position="2"/>
        <end position="45"/>
    </location>
</feature>
<dbReference type="EMBL" id="JBIAMT010000002">
    <property type="protein sequence ID" value="MFF0496360.1"/>
    <property type="molecule type" value="Genomic_DNA"/>
</dbReference>
<reference evidence="3 4" key="1">
    <citation type="submission" date="2024-10" db="EMBL/GenBank/DDBJ databases">
        <title>The Natural Products Discovery Center: Release of the First 8490 Sequenced Strains for Exploring Actinobacteria Biosynthetic Diversity.</title>
        <authorList>
            <person name="Kalkreuter E."/>
            <person name="Kautsar S.A."/>
            <person name="Yang D."/>
            <person name="Bader C.D."/>
            <person name="Teijaro C.N."/>
            <person name="Fluegel L."/>
            <person name="Davis C.M."/>
            <person name="Simpson J.R."/>
            <person name="Lauterbach L."/>
            <person name="Steele A.D."/>
            <person name="Gui C."/>
            <person name="Meng S."/>
            <person name="Li G."/>
            <person name="Viehrig K."/>
            <person name="Ye F."/>
            <person name="Su P."/>
            <person name="Kiefer A.F."/>
            <person name="Nichols A."/>
            <person name="Cepeda A.J."/>
            <person name="Yan W."/>
            <person name="Fan B."/>
            <person name="Jiang Y."/>
            <person name="Adhikari A."/>
            <person name="Zheng C.-J."/>
            <person name="Schuster L."/>
            <person name="Cowan T.M."/>
            <person name="Smanski M.J."/>
            <person name="Chevrette M.G."/>
            <person name="De Carvalho L.P.S."/>
            <person name="Shen B."/>
        </authorList>
    </citation>
    <scope>NUCLEOTIDE SEQUENCE [LARGE SCALE GENOMIC DNA]</scope>
    <source>
        <strain evidence="3 4">NPDC004119</strain>
    </source>
</reference>
<evidence type="ECO:0000256" key="1">
    <source>
        <dbReference type="ARBA" id="ARBA00023125"/>
    </source>
</evidence>
<dbReference type="SUPFAM" id="SSF46689">
    <property type="entry name" value="Homeodomain-like"/>
    <property type="match status" value="1"/>
</dbReference>
<gene>
    <name evidence="3" type="ORF">ACFYU5_08150</name>
</gene>
<protein>
    <submittedName>
        <fullName evidence="3">TetR/AcrR family transcriptional regulator</fullName>
    </submittedName>
</protein>
<dbReference type="InterPro" id="IPR009057">
    <property type="entry name" value="Homeodomain-like_sf"/>
</dbReference>
<evidence type="ECO:0000313" key="3">
    <source>
        <dbReference type="EMBL" id="MFF0496360.1"/>
    </source>
</evidence>
<name>A0ABW6NZ60_9NOCA</name>
<proteinExistence type="predicted"/>
<organism evidence="3 4">
    <name type="scientific">Nocardia aobensis</name>
    <dbReference type="NCBI Taxonomy" id="257277"/>
    <lineage>
        <taxon>Bacteria</taxon>
        <taxon>Bacillati</taxon>
        <taxon>Actinomycetota</taxon>
        <taxon>Actinomycetes</taxon>
        <taxon>Mycobacteriales</taxon>
        <taxon>Nocardiaceae</taxon>
        <taxon>Nocardia</taxon>
    </lineage>
</organism>
<evidence type="ECO:0000259" key="2">
    <source>
        <dbReference type="Pfam" id="PF00440"/>
    </source>
</evidence>
<keyword evidence="4" id="KW-1185">Reference proteome</keyword>
<evidence type="ECO:0000313" key="4">
    <source>
        <dbReference type="Proteomes" id="UP001601442"/>
    </source>
</evidence>
<sequence>MDTAEVLIAERGFSVSLREIAAHAGQRNNSAVIYHFGNQDGLIAATLERRMKALEERRLEMLDAVDLGGEPPISALVAIIVDPALTIPYLDGATHYARFVEQVRNHPVISNAVPTVENWPAITLILEQIEKRLPGTLRTRHRRIAMMATVMFVLIADFERRGQLGSTSGRKTASRELVAVLTAVLTID</sequence>